<protein>
    <submittedName>
        <fullName evidence="1">Uncharacterized protein</fullName>
    </submittedName>
</protein>
<sequence>MRPSVLTNFPGPSDMARLIIYVPASGASEYLVVVRTQIRDGSTSGYVNDDIHWAVEYDLDELGSGLQ</sequence>
<evidence type="ECO:0000313" key="1">
    <source>
        <dbReference type="EMBL" id="MFN6547878.1"/>
    </source>
</evidence>
<organism evidence="1 2">
    <name type="scientific">Mycolicibacterium nivoides</name>
    <dbReference type="NCBI Taxonomy" id="2487344"/>
    <lineage>
        <taxon>Bacteria</taxon>
        <taxon>Bacillati</taxon>
        <taxon>Actinomycetota</taxon>
        <taxon>Actinomycetes</taxon>
        <taxon>Mycobacteriales</taxon>
        <taxon>Mycobacteriaceae</taxon>
        <taxon>Mycolicibacterium</taxon>
    </lineage>
</organism>
<dbReference type="RefSeq" id="WP_409545471.1">
    <property type="nucleotide sequence ID" value="NZ_JBKBDD010000018.1"/>
</dbReference>
<accession>A0ABW9LIQ5</accession>
<proteinExistence type="predicted"/>
<keyword evidence="2" id="KW-1185">Reference proteome</keyword>
<evidence type="ECO:0000313" key="2">
    <source>
        <dbReference type="Proteomes" id="UP001635816"/>
    </source>
</evidence>
<dbReference type="EMBL" id="JBKBDD010000018">
    <property type="protein sequence ID" value="MFN6547878.1"/>
    <property type="molecule type" value="Genomic_DNA"/>
</dbReference>
<reference evidence="1 2" key="1">
    <citation type="submission" date="2024-12" db="EMBL/GenBank/DDBJ databases">
        <title>The coexistence of Mycolicibacterium septicum and Mycolicibacterium nivoides in clinical samples.</title>
        <authorList>
            <person name="Wang C."/>
            <person name="Feng Y."/>
            <person name="Zong Z."/>
        </authorList>
    </citation>
    <scope>NUCLEOTIDE SEQUENCE [LARGE SCALE GENOMIC DNA]</scope>
    <source>
        <strain evidence="1 2">120309</strain>
    </source>
</reference>
<gene>
    <name evidence="1" type="ORF">ACK4CT_32270</name>
</gene>
<dbReference type="Proteomes" id="UP001635816">
    <property type="component" value="Unassembled WGS sequence"/>
</dbReference>
<name>A0ABW9LIQ5_9MYCO</name>
<comment type="caution">
    <text evidence="1">The sequence shown here is derived from an EMBL/GenBank/DDBJ whole genome shotgun (WGS) entry which is preliminary data.</text>
</comment>